<dbReference type="Pfam" id="PF01738">
    <property type="entry name" value="DLH"/>
    <property type="match status" value="1"/>
</dbReference>
<dbReference type="PANTHER" id="PTHR17630:SF44">
    <property type="entry name" value="PROTEIN AIM2"/>
    <property type="match status" value="1"/>
</dbReference>
<accession>A0AAJ0B6Q1</accession>
<dbReference type="Gene3D" id="3.40.50.1820">
    <property type="entry name" value="alpha/beta hydrolase"/>
    <property type="match status" value="1"/>
</dbReference>
<keyword evidence="1" id="KW-0732">Signal</keyword>
<feature type="signal peptide" evidence="1">
    <location>
        <begin position="1"/>
        <end position="21"/>
    </location>
</feature>
<evidence type="ECO:0000256" key="1">
    <source>
        <dbReference type="SAM" id="SignalP"/>
    </source>
</evidence>
<feature type="domain" description="Dienelactone hydrolase" evidence="2">
    <location>
        <begin position="54"/>
        <end position="240"/>
    </location>
</feature>
<reference evidence="3" key="1">
    <citation type="submission" date="2023-06" db="EMBL/GenBank/DDBJ databases">
        <title>Genome-scale phylogeny and comparative genomics of the fungal order Sordariales.</title>
        <authorList>
            <consortium name="Lawrence Berkeley National Laboratory"/>
            <person name="Hensen N."/>
            <person name="Bonometti L."/>
            <person name="Westerberg I."/>
            <person name="Brannstrom I.O."/>
            <person name="Guillou S."/>
            <person name="Cros-Aarteil S."/>
            <person name="Calhoun S."/>
            <person name="Haridas S."/>
            <person name="Kuo A."/>
            <person name="Mondo S."/>
            <person name="Pangilinan J."/>
            <person name="Riley R."/>
            <person name="Labutti K."/>
            <person name="Andreopoulos B."/>
            <person name="Lipzen A."/>
            <person name="Chen C."/>
            <person name="Yanf M."/>
            <person name="Daum C."/>
            <person name="Ng V."/>
            <person name="Clum A."/>
            <person name="Steindorff A."/>
            <person name="Ohm R."/>
            <person name="Martin F."/>
            <person name="Silar P."/>
            <person name="Natvig D."/>
            <person name="Lalanne C."/>
            <person name="Gautier V."/>
            <person name="Ament-Velasquez S.L."/>
            <person name="Kruys A."/>
            <person name="Hutchinson M.I."/>
            <person name="Powell A.J."/>
            <person name="Barry K."/>
            <person name="Miller A.N."/>
            <person name="Grigoriev I.V."/>
            <person name="Debuchy R."/>
            <person name="Gladieux P."/>
            <person name="Thoren M.H."/>
            <person name="Johannesson H."/>
        </authorList>
    </citation>
    <scope>NUCLEOTIDE SEQUENCE</scope>
    <source>
        <strain evidence="3">PSN4</strain>
    </source>
</reference>
<name>A0AAJ0B6Q1_9PEZI</name>
<protein>
    <submittedName>
        <fullName evidence="3">Dienelactone hydrolase family-domain-containing protein</fullName>
    </submittedName>
</protein>
<feature type="chain" id="PRO_5042523498" evidence="1">
    <location>
        <begin position="22"/>
        <end position="255"/>
    </location>
</feature>
<dbReference type="InterPro" id="IPR002925">
    <property type="entry name" value="Dienelactn_hydro"/>
</dbReference>
<organism evidence="3 4">
    <name type="scientific">Echria macrotheca</name>
    <dbReference type="NCBI Taxonomy" id="438768"/>
    <lineage>
        <taxon>Eukaryota</taxon>
        <taxon>Fungi</taxon>
        <taxon>Dikarya</taxon>
        <taxon>Ascomycota</taxon>
        <taxon>Pezizomycotina</taxon>
        <taxon>Sordariomycetes</taxon>
        <taxon>Sordariomycetidae</taxon>
        <taxon>Sordariales</taxon>
        <taxon>Schizotheciaceae</taxon>
        <taxon>Echria</taxon>
    </lineage>
</organism>
<keyword evidence="3" id="KW-0378">Hydrolase</keyword>
<sequence>MRTSLVSTLVLGLLYGQTASATICSYGDDPQIIAHTGNPVGKTISYQNSTLYVSEPSCKKVKAGVLYITDAFGIQFVNNKLLADSFARAGFYAVAPDIFDGDPAPFDLATPGFNATNWTLTHNPSVIHPILAKGVAYLQSKGITKIAATGYCFGGRYTFRMLAPGTGVTAGFAAHPSLLENSEILAITHPVSLAAAEVDPMMDPARRSEIEQLLANNTTQPYQVSLYGGTSHGFGTRANISNPEEKFGKEAAFYQ</sequence>
<dbReference type="SUPFAM" id="SSF53474">
    <property type="entry name" value="alpha/beta-Hydrolases"/>
    <property type="match status" value="1"/>
</dbReference>
<evidence type="ECO:0000313" key="4">
    <source>
        <dbReference type="Proteomes" id="UP001239445"/>
    </source>
</evidence>
<dbReference type="GO" id="GO:0016787">
    <property type="term" value="F:hydrolase activity"/>
    <property type="evidence" value="ECO:0007669"/>
    <property type="project" value="UniProtKB-KW"/>
</dbReference>
<proteinExistence type="predicted"/>
<comment type="caution">
    <text evidence="3">The sequence shown here is derived from an EMBL/GenBank/DDBJ whole genome shotgun (WGS) entry which is preliminary data.</text>
</comment>
<dbReference type="PANTHER" id="PTHR17630">
    <property type="entry name" value="DIENELACTONE HYDROLASE"/>
    <property type="match status" value="1"/>
</dbReference>
<gene>
    <name evidence="3" type="ORF">QBC47DRAFT_271414</name>
</gene>
<feature type="non-terminal residue" evidence="3">
    <location>
        <position position="255"/>
    </location>
</feature>
<keyword evidence="4" id="KW-1185">Reference proteome</keyword>
<dbReference type="AlphaFoldDB" id="A0AAJ0B6Q1"/>
<evidence type="ECO:0000259" key="2">
    <source>
        <dbReference type="Pfam" id="PF01738"/>
    </source>
</evidence>
<dbReference type="EMBL" id="MU839839">
    <property type="protein sequence ID" value="KAK1752705.1"/>
    <property type="molecule type" value="Genomic_DNA"/>
</dbReference>
<evidence type="ECO:0000313" key="3">
    <source>
        <dbReference type="EMBL" id="KAK1752705.1"/>
    </source>
</evidence>
<dbReference type="Proteomes" id="UP001239445">
    <property type="component" value="Unassembled WGS sequence"/>
</dbReference>
<dbReference type="InterPro" id="IPR029058">
    <property type="entry name" value="AB_hydrolase_fold"/>
</dbReference>